<organism evidence="2 3">
    <name type="scientific">Amphibacillus xylanus (strain ATCC 51415 / DSM 6626 / JCM 7361 / LMG 17667 / NBRC 15112 / Ep01)</name>
    <dbReference type="NCBI Taxonomy" id="698758"/>
    <lineage>
        <taxon>Bacteria</taxon>
        <taxon>Bacillati</taxon>
        <taxon>Bacillota</taxon>
        <taxon>Bacilli</taxon>
        <taxon>Bacillales</taxon>
        <taxon>Bacillaceae</taxon>
        <taxon>Amphibacillus</taxon>
    </lineage>
</organism>
<dbReference type="EMBL" id="AP012050">
    <property type="protein sequence ID" value="BAM48006.1"/>
    <property type="molecule type" value="Genomic_DNA"/>
</dbReference>
<proteinExistence type="inferred from homology"/>
<evidence type="ECO:0000256" key="1">
    <source>
        <dbReference type="HAMAP-Rule" id="MF_00775"/>
    </source>
</evidence>
<sequence>MNFKGELVMELYVHCDPALEIGDMFDGNKKVIPIVGGSFEGPNIKGEVLPGGADWNVTRPDGSSEVWARYTLKADDGTLILVTNQGKLVPKPSAGEEDKPFNFKEDMYAYTVPSFEVSDEKYNWLNNSMFIGTLDLDPKGVHLHFYKIV</sequence>
<dbReference type="PANTHER" id="PTHR37315:SF1">
    <property type="entry name" value="UPF0311 PROTEIN BLR7842"/>
    <property type="match status" value="1"/>
</dbReference>
<dbReference type="Gene3D" id="2.40.160.20">
    <property type="match status" value="1"/>
</dbReference>
<accession>K0J552</accession>
<dbReference type="AlphaFoldDB" id="K0J552"/>
<dbReference type="STRING" id="698758.AXY_18740"/>
<dbReference type="PANTHER" id="PTHR37315">
    <property type="entry name" value="UPF0311 PROTEIN BLR7842"/>
    <property type="match status" value="1"/>
</dbReference>
<evidence type="ECO:0000313" key="3">
    <source>
        <dbReference type="Proteomes" id="UP000006294"/>
    </source>
</evidence>
<dbReference type="Proteomes" id="UP000006294">
    <property type="component" value="Chromosome"/>
</dbReference>
<dbReference type="eggNOG" id="ENOG5032SS8">
    <property type="taxonomic scope" value="Bacteria"/>
</dbReference>
<dbReference type="PATRIC" id="fig|698758.3.peg.1876"/>
<gene>
    <name evidence="2" type="ordered locus">AXY_18740</name>
</gene>
<protein>
    <recommendedName>
        <fullName evidence="1">UPF0311 protein AXY_18740</fullName>
    </recommendedName>
</protein>
<dbReference type="RefSeq" id="WP_015010593.1">
    <property type="nucleotide sequence ID" value="NC_018704.1"/>
</dbReference>
<dbReference type="HAMAP" id="MF_00775">
    <property type="entry name" value="UPF0311"/>
    <property type="match status" value="1"/>
</dbReference>
<comment type="similarity">
    <text evidence="1">Belongs to the UPF0311 family.</text>
</comment>
<dbReference type="InterPro" id="IPR020915">
    <property type="entry name" value="UPF0311"/>
</dbReference>
<dbReference type="HOGENOM" id="CLU_096872_4_1_9"/>
<evidence type="ECO:0000313" key="2">
    <source>
        <dbReference type="EMBL" id="BAM48006.1"/>
    </source>
</evidence>
<dbReference type="Pfam" id="PF11578">
    <property type="entry name" value="DUF3237"/>
    <property type="match status" value="1"/>
</dbReference>
<dbReference type="KEGG" id="axl:AXY_18740"/>
<name>K0J552_AMPXN</name>
<reference evidence="2 3" key="1">
    <citation type="submission" date="2011-01" db="EMBL/GenBank/DDBJ databases">
        <title>Whole genome sequence of Amphibacillus xylinus NBRC 15112.</title>
        <authorList>
            <person name="Nakazawa H."/>
            <person name="Katano Y."/>
            <person name="Nakamura S."/>
            <person name="Sasagawa M."/>
            <person name="Fukada J."/>
            <person name="Arai T."/>
            <person name="Sasakura N."/>
            <person name="Mochizuki D."/>
            <person name="Hosoyama A."/>
            <person name="Harada K."/>
            <person name="Horikawa H."/>
            <person name="Kato Y."/>
            <person name="Harada T."/>
            <person name="Sasaki K."/>
            <person name="Sekiguchi M."/>
            <person name="Hodoyama M."/>
            <person name="Nishiko R."/>
            <person name="Narita H."/>
            <person name="Hanamaki A."/>
            <person name="Hata C."/>
            <person name="Konno Y."/>
            <person name="Niimura Y."/>
            <person name="Yamazaki S."/>
            <person name="Fujita N."/>
        </authorList>
    </citation>
    <scope>NUCLEOTIDE SEQUENCE [LARGE SCALE GENOMIC DNA]</scope>
    <source>
        <strain evidence="3">ATCC 51415 / DSM 6626 / JCM 7361 / LMG 17667 / NBRC 15112 / Ep01</strain>
    </source>
</reference>
<keyword evidence="3" id="KW-1185">Reference proteome</keyword>